<dbReference type="InterPro" id="IPR046531">
    <property type="entry name" value="DUF6596"/>
</dbReference>
<keyword evidence="9" id="KW-1185">Reference proteome</keyword>
<feature type="domain" description="DUF6596" evidence="7">
    <location>
        <begin position="197"/>
        <end position="294"/>
    </location>
</feature>
<keyword evidence="3" id="KW-0731">Sigma factor</keyword>
<evidence type="ECO:0000256" key="4">
    <source>
        <dbReference type="ARBA" id="ARBA00023163"/>
    </source>
</evidence>
<comment type="similarity">
    <text evidence="1">Belongs to the sigma-70 factor family. ECF subfamily.</text>
</comment>
<proteinExistence type="inferred from homology"/>
<name>A0ABW0NPZ5_9MICO</name>
<evidence type="ECO:0000259" key="7">
    <source>
        <dbReference type="Pfam" id="PF20239"/>
    </source>
</evidence>
<keyword evidence="2" id="KW-0805">Transcription regulation</keyword>
<dbReference type="InterPro" id="IPR013324">
    <property type="entry name" value="RNA_pol_sigma_r3/r4-like"/>
</dbReference>
<dbReference type="Gene3D" id="1.10.1740.10">
    <property type="match status" value="1"/>
</dbReference>
<dbReference type="SUPFAM" id="SSF88659">
    <property type="entry name" value="Sigma3 and sigma4 domains of RNA polymerase sigma factors"/>
    <property type="match status" value="1"/>
</dbReference>
<organism evidence="8 9">
    <name type="scientific">Lysinimonas soli</name>
    <dbReference type="NCBI Taxonomy" id="1074233"/>
    <lineage>
        <taxon>Bacteria</taxon>
        <taxon>Bacillati</taxon>
        <taxon>Actinomycetota</taxon>
        <taxon>Actinomycetes</taxon>
        <taxon>Micrococcales</taxon>
        <taxon>Microbacteriaceae</taxon>
        <taxon>Lysinimonas</taxon>
    </lineage>
</organism>
<evidence type="ECO:0000256" key="3">
    <source>
        <dbReference type="ARBA" id="ARBA00023082"/>
    </source>
</evidence>
<dbReference type="RefSeq" id="WP_386739696.1">
    <property type="nucleotide sequence ID" value="NZ_JBHSMG010000001.1"/>
</dbReference>
<evidence type="ECO:0000259" key="5">
    <source>
        <dbReference type="Pfam" id="PF04542"/>
    </source>
</evidence>
<dbReference type="InterPro" id="IPR014284">
    <property type="entry name" value="RNA_pol_sigma-70_dom"/>
</dbReference>
<feature type="domain" description="RNA polymerase sigma factor 70 region 4 type 2" evidence="6">
    <location>
        <begin position="128"/>
        <end position="178"/>
    </location>
</feature>
<evidence type="ECO:0000313" key="8">
    <source>
        <dbReference type="EMBL" id="MFC5502038.1"/>
    </source>
</evidence>
<dbReference type="InterPro" id="IPR013325">
    <property type="entry name" value="RNA_pol_sigma_r2"/>
</dbReference>
<evidence type="ECO:0000259" key="6">
    <source>
        <dbReference type="Pfam" id="PF08281"/>
    </source>
</evidence>
<dbReference type="NCBIfam" id="TIGR02937">
    <property type="entry name" value="sigma70-ECF"/>
    <property type="match status" value="1"/>
</dbReference>
<dbReference type="PANTHER" id="PTHR47756:SF2">
    <property type="entry name" value="BLL6612 PROTEIN"/>
    <property type="match status" value="1"/>
</dbReference>
<reference evidence="9" key="1">
    <citation type="journal article" date="2019" name="Int. J. Syst. Evol. Microbiol.">
        <title>The Global Catalogue of Microorganisms (GCM) 10K type strain sequencing project: providing services to taxonomists for standard genome sequencing and annotation.</title>
        <authorList>
            <consortium name="The Broad Institute Genomics Platform"/>
            <consortium name="The Broad Institute Genome Sequencing Center for Infectious Disease"/>
            <person name="Wu L."/>
            <person name="Ma J."/>
        </authorList>
    </citation>
    <scope>NUCLEOTIDE SEQUENCE [LARGE SCALE GENOMIC DNA]</scope>
    <source>
        <strain evidence="9">CGMCC 4.6997</strain>
    </source>
</reference>
<dbReference type="EMBL" id="JBHSMG010000001">
    <property type="protein sequence ID" value="MFC5502038.1"/>
    <property type="molecule type" value="Genomic_DNA"/>
</dbReference>
<dbReference type="SUPFAM" id="SSF88946">
    <property type="entry name" value="Sigma2 domain of RNA polymerase sigma factors"/>
    <property type="match status" value="1"/>
</dbReference>
<dbReference type="Gene3D" id="1.10.10.10">
    <property type="entry name" value="Winged helix-like DNA-binding domain superfamily/Winged helix DNA-binding domain"/>
    <property type="match status" value="1"/>
</dbReference>
<dbReference type="Proteomes" id="UP001596039">
    <property type="component" value="Unassembled WGS sequence"/>
</dbReference>
<dbReference type="InterPro" id="IPR013249">
    <property type="entry name" value="RNA_pol_sigma70_r4_t2"/>
</dbReference>
<evidence type="ECO:0000313" key="9">
    <source>
        <dbReference type="Proteomes" id="UP001596039"/>
    </source>
</evidence>
<feature type="domain" description="RNA polymerase sigma-70 region 2" evidence="5">
    <location>
        <begin position="24"/>
        <end position="83"/>
    </location>
</feature>
<gene>
    <name evidence="8" type="ORF">ACFPJ4_07275</name>
</gene>
<keyword evidence="4" id="KW-0804">Transcription</keyword>
<comment type="caution">
    <text evidence="8">The sequence shown here is derived from an EMBL/GenBank/DDBJ whole genome shotgun (WGS) entry which is preliminary data.</text>
</comment>
<dbReference type="Pfam" id="PF20239">
    <property type="entry name" value="DUF6596"/>
    <property type="match status" value="1"/>
</dbReference>
<dbReference type="Pfam" id="PF08281">
    <property type="entry name" value="Sigma70_r4_2"/>
    <property type="match status" value="1"/>
</dbReference>
<dbReference type="PANTHER" id="PTHR47756">
    <property type="entry name" value="BLL6612 PROTEIN-RELATED"/>
    <property type="match status" value="1"/>
</dbReference>
<dbReference type="Pfam" id="PF04542">
    <property type="entry name" value="Sigma70_r2"/>
    <property type="match status" value="1"/>
</dbReference>
<dbReference type="InterPro" id="IPR036388">
    <property type="entry name" value="WH-like_DNA-bd_sf"/>
</dbReference>
<sequence length="434" mass="46809">MTGASVEAVRAALATAHREEWASVFGGVMRLTGDWTLAEDCAQDAFERALLAWTRDGIPRVPGAWLLTTARHRALDVLRRAHRERGKLRLVAAETPEAVESADAIDGHDPDSLGADDIDVADERLRLLFTCCHPALALESRVALTLRVVGGLTTAEIAHAFLVSEATMSQRLLRTKNKIVHAGIPYRVPGPELLPERVSGVLAVIYLIFTEGHAPSDGSTVRDALAEEAIRLARLVVRLLPAEPEPRELLALLLLTHARRAARLDDAGELVTLEQQDRSRWNVVAIAEGLELVEAFGAAPASDAGLGGYGVQAAIAAVHARAGHPDDTDWDAIVALYDGLRRRHPSPVLDLNRAVALGFRDGPAAGLAALEALEANRQLAGNHLLAAARADALRRLGRVDEAVVAYRLARTLAPSEAERRLFDRRIGECQDAAR</sequence>
<accession>A0ABW0NPZ5</accession>
<evidence type="ECO:0000256" key="2">
    <source>
        <dbReference type="ARBA" id="ARBA00023015"/>
    </source>
</evidence>
<protein>
    <submittedName>
        <fullName evidence="8">RNA polymerase sigma factor</fullName>
    </submittedName>
</protein>
<dbReference type="InterPro" id="IPR007627">
    <property type="entry name" value="RNA_pol_sigma70_r2"/>
</dbReference>
<evidence type="ECO:0000256" key="1">
    <source>
        <dbReference type="ARBA" id="ARBA00010641"/>
    </source>
</evidence>